<protein>
    <submittedName>
        <fullName evidence="2">Uncharacterized protein</fullName>
    </submittedName>
</protein>
<feature type="transmembrane region" description="Helical" evidence="1">
    <location>
        <begin position="17"/>
        <end position="36"/>
    </location>
</feature>
<evidence type="ECO:0000256" key="1">
    <source>
        <dbReference type="SAM" id="Phobius"/>
    </source>
</evidence>
<gene>
    <name evidence="2" type="ORF">A3C59_05555</name>
</gene>
<accession>A0A1F5JPI6</accession>
<name>A0A1F5JPI6_9BACT</name>
<sequence length="65" mass="6863">MATIVNNPAPDNSGGPMGMIIVVIVLLVLGYLGYVYGLPALRQVQVGTPQINVPSEINVNVKQSE</sequence>
<keyword evidence="1" id="KW-0812">Transmembrane</keyword>
<dbReference type="AlphaFoldDB" id="A0A1F5JPI6"/>
<evidence type="ECO:0000313" key="2">
    <source>
        <dbReference type="EMBL" id="OGE30537.1"/>
    </source>
</evidence>
<keyword evidence="1" id="KW-1133">Transmembrane helix</keyword>
<dbReference type="EMBL" id="MFCV01000046">
    <property type="protein sequence ID" value="OGE30537.1"/>
    <property type="molecule type" value="Genomic_DNA"/>
</dbReference>
<keyword evidence="1" id="KW-0472">Membrane</keyword>
<organism evidence="2 3">
    <name type="scientific">Candidatus Daviesbacteria bacterium RIFCSPHIGHO2_02_FULL_36_13</name>
    <dbReference type="NCBI Taxonomy" id="1797768"/>
    <lineage>
        <taxon>Bacteria</taxon>
        <taxon>Candidatus Daviesiibacteriota</taxon>
    </lineage>
</organism>
<proteinExistence type="predicted"/>
<comment type="caution">
    <text evidence="2">The sequence shown here is derived from an EMBL/GenBank/DDBJ whole genome shotgun (WGS) entry which is preliminary data.</text>
</comment>
<reference evidence="2 3" key="1">
    <citation type="journal article" date="2016" name="Nat. Commun.">
        <title>Thousands of microbial genomes shed light on interconnected biogeochemical processes in an aquifer system.</title>
        <authorList>
            <person name="Anantharaman K."/>
            <person name="Brown C.T."/>
            <person name="Hug L.A."/>
            <person name="Sharon I."/>
            <person name="Castelle C.J."/>
            <person name="Probst A.J."/>
            <person name="Thomas B.C."/>
            <person name="Singh A."/>
            <person name="Wilkins M.J."/>
            <person name="Karaoz U."/>
            <person name="Brodie E.L."/>
            <person name="Williams K.H."/>
            <person name="Hubbard S.S."/>
            <person name="Banfield J.F."/>
        </authorList>
    </citation>
    <scope>NUCLEOTIDE SEQUENCE [LARGE SCALE GENOMIC DNA]</scope>
</reference>
<evidence type="ECO:0000313" key="3">
    <source>
        <dbReference type="Proteomes" id="UP000176902"/>
    </source>
</evidence>
<dbReference type="Proteomes" id="UP000176902">
    <property type="component" value="Unassembled WGS sequence"/>
</dbReference>